<evidence type="ECO:0000313" key="6">
    <source>
        <dbReference type="Proteomes" id="UP000636800"/>
    </source>
</evidence>
<reference evidence="5 6" key="1">
    <citation type="journal article" date="2020" name="Nat. Food">
        <title>A phased Vanilla planifolia genome enables genetic improvement of flavour and production.</title>
        <authorList>
            <person name="Hasing T."/>
            <person name="Tang H."/>
            <person name="Brym M."/>
            <person name="Khazi F."/>
            <person name="Huang T."/>
            <person name="Chambers A.H."/>
        </authorList>
    </citation>
    <scope>NUCLEOTIDE SEQUENCE [LARGE SCALE GENOMIC DNA]</scope>
    <source>
        <tissue evidence="5">Leaf</tissue>
    </source>
</reference>
<comment type="caution">
    <text evidence="5">The sequence shown here is derived from an EMBL/GenBank/DDBJ whole genome shotgun (WGS) entry which is preliminary data.</text>
</comment>
<evidence type="ECO:0000313" key="5">
    <source>
        <dbReference type="EMBL" id="KAG0491517.1"/>
    </source>
</evidence>
<dbReference type="GO" id="GO:0016846">
    <property type="term" value="F:carbon-sulfur lyase activity"/>
    <property type="evidence" value="ECO:0007669"/>
    <property type="project" value="InterPro"/>
</dbReference>
<keyword evidence="2" id="KW-0663">Pyridoxal phosphate</keyword>
<gene>
    <name evidence="5" type="ORF">HPP92_004915</name>
</gene>
<dbReference type="InterPro" id="IPR015424">
    <property type="entry name" value="PyrdxlP-dep_Trfase"/>
</dbReference>
<dbReference type="SUPFAM" id="SSF53383">
    <property type="entry name" value="PLP-dependent transferases"/>
    <property type="match status" value="1"/>
</dbReference>
<feature type="region of interest" description="Disordered" evidence="3">
    <location>
        <begin position="233"/>
        <end position="252"/>
    </location>
</feature>
<accession>A0A835RT13</accession>
<dbReference type="Pfam" id="PF04864">
    <property type="entry name" value="Alliinase_C"/>
    <property type="match status" value="1"/>
</dbReference>
<evidence type="ECO:0000259" key="4">
    <source>
        <dbReference type="Pfam" id="PF04864"/>
    </source>
</evidence>
<dbReference type="InterPro" id="IPR006948">
    <property type="entry name" value="Alliinase_C"/>
</dbReference>
<proteinExistence type="predicted"/>
<dbReference type="PANTHER" id="PTHR43795:SF22">
    <property type="entry name" value="TRYPTOPHAN AMINOTRANSFERASE-RELATED PROTEIN 2"/>
    <property type="match status" value="1"/>
</dbReference>
<dbReference type="OrthoDB" id="246406at2759"/>
<evidence type="ECO:0000256" key="3">
    <source>
        <dbReference type="SAM" id="MobiDB-lite"/>
    </source>
</evidence>
<dbReference type="EMBL" id="JADCNL010000002">
    <property type="protein sequence ID" value="KAG0491517.1"/>
    <property type="molecule type" value="Genomic_DNA"/>
</dbReference>
<feature type="domain" description="Alliinase C-terminal" evidence="4">
    <location>
        <begin position="1"/>
        <end position="211"/>
    </location>
</feature>
<dbReference type="GO" id="GO:0008483">
    <property type="term" value="F:transaminase activity"/>
    <property type="evidence" value="ECO:0007669"/>
    <property type="project" value="TreeGrafter"/>
</dbReference>
<dbReference type="GO" id="GO:0006520">
    <property type="term" value="P:amino acid metabolic process"/>
    <property type="evidence" value="ECO:0007669"/>
    <property type="project" value="TreeGrafter"/>
</dbReference>
<evidence type="ECO:0000256" key="2">
    <source>
        <dbReference type="ARBA" id="ARBA00022898"/>
    </source>
</evidence>
<dbReference type="Gene3D" id="3.40.640.10">
    <property type="entry name" value="Type I PLP-dependent aspartate aminotransferase-like (Major domain)"/>
    <property type="match status" value="1"/>
</dbReference>
<dbReference type="AlphaFoldDB" id="A0A835RT13"/>
<protein>
    <recommendedName>
        <fullName evidence="4">Alliinase C-terminal domain-containing protein</fullName>
    </recommendedName>
</protein>
<keyword evidence="6" id="KW-1185">Reference proteome</keyword>
<organism evidence="5 6">
    <name type="scientific">Vanilla planifolia</name>
    <name type="common">Vanilla</name>
    <dbReference type="NCBI Taxonomy" id="51239"/>
    <lineage>
        <taxon>Eukaryota</taxon>
        <taxon>Viridiplantae</taxon>
        <taxon>Streptophyta</taxon>
        <taxon>Embryophyta</taxon>
        <taxon>Tracheophyta</taxon>
        <taxon>Spermatophyta</taxon>
        <taxon>Magnoliopsida</taxon>
        <taxon>Liliopsida</taxon>
        <taxon>Asparagales</taxon>
        <taxon>Orchidaceae</taxon>
        <taxon>Vanilloideae</taxon>
        <taxon>Vanilleae</taxon>
        <taxon>Vanilla</taxon>
    </lineage>
</organism>
<sequence length="252" mass="27244">MVFEEFWRETGEASVYLLHGWQNMSYFSDTSNICWFLHPELASEIRRIHRIVGNAVADDDRFVVVGNGSTQLIQAALFALTTDPALVNSALPVPVVSAAPYYSGYPTAAGFLRSGLYQWAGDAHSFDGRSGGPRIEIVCSPNNPDGALNNAVVGSSNGDRSWPTINDLAYYWPQYTAITVAADHDIMLFTASKCTGHAGTRIGWALVKDRTSPGAWCGSSSSAPSVCRRTRSSEPQCCLGRSPTGTSRQPAM</sequence>
<dbReference type="InterPro" id="IPR015421">
    <property type="entry name" value="PyrdxlP-dep_Trfase_major"/>
</dbReference>
<evidence type="ECO:0000256" key="1">
    <source>
        <dbReference type="ARBA" id="ARBA00001933"/>
    </source>
</evidence>
<comment type="cofactor">
    <cofactor evidence="1">
        <name>pyridoxal 5'-phosphate</name>
        <dbReference type="ChEBI" id="CHEBI:597326"/>
    </cofactor>
</comment>
<name>A0A835RT13_VANPL</name>
<dbReference type="PANTHER" id="PTHR43795">
    <property type="entry name" value="BIFUNCTIONAL ASPARTATE AMINOTRANSFERASE AND GLUTAMATE/ASPARTATE-PREPHENATE AMINOTRANSFERASE-RELATED"/>
    <property type="match status" value="1"/>
</dbReference>
<feature type="compositionally biased region" description="Polar residues" evidence="3">
    <location>
        <begin position="243"/>
        <end position="252"/>
    </location>
</feature>
<dbReference type="InterPro" id="IPR050478">
    <property type="entry name" value="Ethylene_sulfur-biosynth"/>
</dbReference>
<dbReference type="Proteomes" id="UP000636800">
    <property type="component" value="Chromosome 2"/>
</dbReference>